<keyword evidence="4" id="KW-1185">Reference proteome</keyword>
<organism evidence="2 3">
    <name type="scientific">Prolixibacter denitrificans</name>
    <dbReference type="NCBI Taxonomy" id="1541063"/>
    <lineage>
        <taxon>Bacteria</taxon>
        <taxon>Pseudomonadati</taxon>
        <taxon>Bacteroidota</taxon>
        <taxon>Bacteroidia</taxon>
        <taxon>Marinilabiliales</taxon>
        <taxon>Prolixibacteraceae</taxon>
        <taxon>Prolixibacter</taxon>
    </lineage>
</organism>
<evidence type="ECO:0000313" key="1">
    <source>
        <dbReference type="EMBL" id="GET19920.1"/>
    </source>
</evidence>
<comment type="caution">
    <text evidence="2">The sequence shown here is derived from an EMBL/GenBank/DDBJ whole genome shotgun (WGS) entry which is preliminary data.</text>
</comment>
<dbReference type="OrthoDB" id="1011799at2"/>
<dbReference type="SUPFAM" id="SSF55961">
    <property type="entry name" value="Bet v1-like"/>
    <property type="match status" value="1"/>
</dbReference>
<proteinExistence type="predicted"/>
<dbReference type="Proteomes" id="UP000240621">
    <property type="component" value="Unassembled WGS sequence"/>
</dbReference>
<evidence type="ECO:0000313" key="3">
    <source>
        <dbReference type="Proteomes" id="UP000240621"/>
    </source>
</evidence>
<accession>A0A2P8CJZ8</accession>
<dbReference type="EMBL" id="BLAU01000001">
    <property type="protein sequence ID" value="GET19920.1"/>
    <property type="molecule type" value="Genomic_DNA"/>
</dbReference>
<reference evidence="1 4" key="2">
    <citation type="submission" date="2019-10" db="EMBL/GenBank/DDBJ databases">
        <title>Prolixibacter strains distinguished by the presence of nitrate reductase genes were adept at nitrate-dependent anaerobic corrosion of metallic iron and carbon steel.</title>
        <authorList>
            <person name="Iino T."/>
            <person name="Shono N."/>
            <person name="Ito K."/>
            <person name="Nakamura R."/>
            <person name="Sueoka K."/>
            <person name="Harayama S."/>
            <person name="Ohkuma M."/>
        </authorList>
    </citation>
    <scope>NUCLEOTIDE SEQUENCE [LARGE SCALE GENOMIC DNA]</scope>
    <source>
        <strain evidence="1 4">MIC1-1</strain>
    </source>
</reference>
<protein>
    <recommendedName>
        <fullName evidence="5">Polyketide cyclase/dehydrase/lipid transport protein</fullName>
    </recommendedName>
</protein>
<name>A0A2P8CJZ8_9BACT</name>
<gene>
    <name evidence="2" type="ORF">CLV93_101251</name>
    <name evidence="1" type="ORF">JCM18694_01660</name>
</gene>
<dbReference type="RefSeq" id="WP_106540354.1">
    <property type="nucleotide sequence ID" value="NZ_BLAU01000001.1"/>
</dbReference>
<evidence type="ECO:0000313" key="2">
    <source>
        <dbReference type="EMBL" id="PSK85298.1"/>
    </source>
</evidence>
<reference evidence="2 3" key="1">
    <citation type="submission" date="2018-03" db="EMBL/GenBank/DDBJ databases">
        <title>Genomic Encyclopedia of Archaeal and Bacterial Type Strains, Phase II (KMG-II): from individual species to whole genera.</title>
        <authorList>
            <person name="Goeker M."/>
        </authorList>
    </citation>
    <scope>NUCLEOTIDE SEQUENCE [LARGE SCALE GENOMIC DNA]</scope>
    <source>
        <strain evidence="2 3">DSM 27267</strain>
    </source>
</reference>
<evidence type="ECO:0008006" key="5">
    <source>
        <dbReference type="Google" id="ProtNLM"/>
    </source>
</evidence>
<evidence type="ECO:0000313" key="4">
    <source>
        <dbReference type="Proteomes" id="UP000396862"/>
    </source>
</evidence>
<dbReference type="Proteomes" id="UP000396862">
    <property type="component" value="Unassembled WGS sequence"/>
</dbReference>
<sequence>MGTEKYVSEVKTVAYEQGVVYQKLSNLENLKPLLKPENIEKVREQIPNAPEINIEDFEATPDNCSFKISPIGKVGMKIVEREPEKSIKLTGDGTVPFQFYFWIQLVPVDDSSCKLRLTLHADLNPMIKMMVNKHLKDGIDKMAEAISRIPFDLNGDSSGEIES</sequence>
<dbReference type="EMBL" id="PYGC01000001">
    <property type="protein sequence ID" value="PSK85298.1"/>
    <property type="molecule type" value="Genomic_DNA"/>
</dbReference>
<dbReference type="AlphaFoldDB" id="A0A2P8CJZ8"/>